<feature type="transmembrane region" description="Helical" evidence="7">
    <location>
        <begin position="57"/>
        <end position="75"/>
    </location>
</feature>
<keyword evidence="5 7" id="KW-0472">Membrane</keyword>
<comment type="caution">
    <text evidence="9">The sequence shown here is derived from an EMBL/GenBank/DDBJ whole genome shotgun (WGS) entry which is preliminary data.</text>
</comment>
<keyword evidence="10" id="KW-1185">Reference proteome</keyword>
<feature type="transmembrane region" description="Helical" evidence="7">
    <location>
        <begin position="227"/>
        <end position="244"/>
    </location>
</feature>
<feature type="transmembrane region" description="Helical" evidence="7">
    <location>
        <begin position="702"/>
        <end position="722"/>
    </location>
</feature>
<dbReference type="InterPro" id="IPR023299">
    <property type="entry name" value="ATPase_P-typ_cyto_dom_N"/>
</dbReference>
<dbReference type="SFLD" id="SFLDF00027">
    <property type="entry name" value="p-type_atpase"/>
    <property type="match status" value="1"/>
</dbReference>
<dbReference type="EMBL" id="JACOPR010000003">
    <property type="protein sequence ID" value="MBC5730464.1"/>
    <property type="molecule type" value="Genomic_DNA"/>
</dbReference>
<dbReference type="Gene3D" id="2.70.150.10">
    <property type="entry name" value="Calcium-transporting ATPase, cytoplasmic transduction domain A"/>
    <property type="match status" value="1"/>
</dbReference>
<organism evidence="9 10">
    <name type="scientific">Pseudoflavonifractor hominis</name>
    <dbReference type="NCBI Taxonomy" id="2763059"/>
    <lineage>
        <taxon>Bacteria</taxon>
        <taxon>Bacillati</taxon>
        <taxon>Bacillota</taxon>
        <taxon>Clostridia</taxon>
        <taxon>Eubacteriales</taxon>
        <taxon>Oscillospiraceae</taxon>
        <taxon>Pseudoflavonifractor</taxon>
    </lineage>
</organism>
<evidence type="ECO:0000256" key="1">
    <source>
        <dbReference type="ARBA" id="ARBA00004141"/>
    </source>
</evidence>
<dbReference type="InterPro" id="IPR008250">
    <property type="entry name" value="ATPase_P-typ_transduc_dom_A_sf"/>
</dbReference>
<evidence type="ECO:0000256" key="4">
    <source>
        <dbReference type="ARBA" id="ARBA00022989"/>
    </source>
</evidence>
<dbReference type="InterPro" id="IPR023214">
    <property type="entry name" value="HAD_sf"/>
</dbReference>
<protein>
    <submittedName>
        <fullName evidence="9">HAD-IC family P-type ATPase</fullName>
    </submittedName>
</protein>
<evidence type="ECO:0000313" key="9">
    <source>
        <dbReference type="EMBL" id="MBC5730464.1"/>
    </source>
</evidence>
<dbReference type="InterPro" id="IPR044492">
    <property type="entry name" value="P_typ_ATPase_HD_dom"/>
</dbReference>
<proteinExistence type="predicted"/>
<comment type="subcellular location">
    <subcellularLocation>
        <location evidence="1">Membrane</location>
        <topology evidence="1">Multi-pass membrane protein</topology>
    </subcellularLocation>
</comment>
<dbReference type="SFLD" id="SFLDS00003">
    <property type="entry name" value="Haloacid_Dehalogenase"/>
    <property type="match status" value="1"/>
</dbReference>
<feature type="transmembrane region" description="Helical" evidence="7">
    <location>
        <begin position="256"/>
        <end position="283"/>
    </location>
</feature>
<dbReference type="SUPFAM" id="SSF81665">
    <property type="entry name" value="Calcium ATPase, transmembrane domain M"/>
    <property type="match status" value="1"/>
</dbReference>
<dbReference type="PRINTS" id="PR00120">
    <property type="entry name" value="HATPASE"/>
</dbReference>
<evidence type="ECO:0000313" key="10">
    <source>
        <dbReference type="Proteomes" id="UP000660021"/>
    </source>
</evidence>
<evidence type="ECO:0000259" key="8">
    <source>
        <dbReference type="Pfam" id="PF00122"/>
    </source>
</evidence>
<evidence type="ECO:0000256" key="7">
    <source>
        <dbReference type="SAM" id="Phobius"/>
    </source>
</evidence>
<feature type="transmembrane region" description="Helical" evidence="7">
    <location>
        <begin position="607"/>
        <end position="630"/>
    </location>
</feature>
<dbReference type="InterPro" id="IPR023298">
    <property type="entry name" value="ATPase_P-typ_TM_dom_sf"/>
</dbReference>
<dbReference type="PRINTS" id="PR00119">
    <property type="entry name" value="CATATPASE"/>
</dbReference>
<feature type="transmembrane region" description="Helical" evidence="7">
    <location>
        <begin position="731"/>
        <end position="751"/>
    </location>
</feature>
<dbReference type="SUPFAM" id="SSF81653">
    <property type="entry name" value="Calcium ATPase, transduction domain A"/>
    <property type="match status" value="1"/>
</dbReference>
<reference evidence="9 10" key="1">
    <citation type="submission" date="2020-08" db="EMBL/GenBank/DDBJ databases">
        <title>Genome public.</title>
        <authorList>
            <person name="Liu C."/>
            <person name="Sun Q."/>
        </authorList>
    </citation>
    <scope>NUCLEOTIDE SEQUENCE [LARGE SCALE GENOMIC DNA]</scope>
    <source>
        <strain evidence="9 10">New-38</strain>
    </source>
</reference>
<dbReference type="Pfam" id="PF00122">
    <property type="entry name" value="E1-E2_ATPase"/>
    <property type="match status" value="1"/>
</dbReference>
<dbReference type="Proteomes" id="UP000660021">
    <property type="component" value="Unassembled WGS sequence"/>
</dbReference>
<dbReference type="RefSeq" id="WP_186963359.1">
    <property type="nucleotide sequence ID" value="NZ_JACOPR010000003.1"/>
</dbReference>
<dbReference type="Gene3D" id="3.40.1110.10">
    <property type="entry name" value="Calcium-transporting ATPase, cytoplasmic domain N"/>
    <property type="match status" value="1"/>
</dbReference>
<name>A0ABR7HSF9_9FIRM</name>
<gene>
    <name evidence="9" type="ORF">H8S34_06410</name>
</gene>
<feature type="transmembrane region" description="Helical" evidence="7">
    <location>
        <begin position="636"/>
        <end position="655"/>
    </location>
</feature>
<evidence type="ECO:0000256" key="2">
    <source>
        <dbReference type="ARBA" id="ARBA00022692"/>
    </source>
</evidence>
<dbReference type="SUPFAM" id="SSF56784">
    <property type="entry name" value="HAD-like"/>
    <property type="match status" value="1"/>
</dbReference>
<dbReference type="Gene3D" id="1.20.1110.10">
    <property type="entry name" value="Calcium-transporting ATPase, transmembrane domain"/>
    <property type="match status" value="1"/>
</dbReference>
<dbReference type="InterPro" id="IPR059000">
    <property type="entry name" value="ATPase_P-type_domA"/>
</dbReference>
<dbReference type="PANTHER" id="PTHR42861">
    <property type="entry name" value="CALCIUM-TRANSPORTING ATPASE"/>
    <property type="match status" value="1"/>
</dbReference>
<evidence type="ECO:0000256" key="3">
    <source>
        <dbReference type="ARBA" id="ARBA00022967"/>
    </source>
</evidence>
<keyword evidence="3" id="KW-1278">Translocase</keyword>
<feature type="transmembrane region" description="Helical" evidence="7">
    <location>
        <begin position="763"/>
        <end position="782"/>
    </location>
</feature>
<dbReference type="NCBIfam" id="TIGR01494">
    <property type="entry name" value="ATPase_P-type"/>
    <property type="match status" value="2"/>
</dbReference>
<feature type="transmembrane region" description="Helical" evidence="7">
    <location>
        <begin position="675"/>
        <end position="696"/>
    </location>
</feature>
<keyword evidence="4 7" id="KW-1133">Transmembrane helix</keyword>
<dbReference type="Gene3D" id="3.40.50.1000">
    <property type="entry name" value="HAD superfamily/HAD-like"/>
    <property type="match status" value="1"/>
</dbReference>
<dbReference type="InterPro" id="IPR018303">
    <property type="entry name" value="ATPase_P-typ_P_site"/>
</dbReference>
<evidence type="ECO:0000256" key="5">
    <source>
        <dbReference type="ARBA" id="ARBA00023136"/>
    </source>
</evidence>
<keyword evidence="2 7" id="KW-0812">Transmembrane</keyword>
<dbReference type="PROSITE" id="PS00154">
    <property type="entry name" value="ATPASE_E1_E2"/>
    <property type="match status" value="1"/>
</dbReference>
<dbReference type="InterPro" id="IPR036412">
    <property type="entry name" value="HAD-like_sf"/>
</dbReference>
<feature type="region of interest" description="Disordered" evidence="6">
    <location>
        <begin position="1"/>
        <end position="24"/>
    </location>
</feature>
<dbReference type="Pfam" id="PF00702">
    <property type="entry name" value="Hydrolase"/>
    <property type="match status" value="1"/>
</dbReference>
<feature type="domain" description="P-type ATPase A" evidence="8">
    <location>
        <begin position="111"/>
        <end position="210"/>
    </location>
</feature>
<evidence type="ECO:0000256" key="6">
    <source>
        <dbReference type="SAM" id="MobiDB-lite"/>
    </source>
</evidence>
<dbReference type="InterPro" id="IPR001757">
    <property type="entry name" value="P_typ_ATPase"/>
</dbReference>
<feature type="transmembrane region" description="Helical" evidence="7">
    <location>
        <begin position="81"/>
        <end position="99"/>
    </location>
</feature>
<sequence length="808" mass="87549">MKPRAKAPQRTPVPRLDPDPSQGLTTREAAVRAAAGWSNRDPNQLPKPVSQIIRDNLCTFFNALFVALALCLFAVGAYRDMLFLGIVVCNVLIGIVQELRVKRTLDRIALLSAPTATVVRDGKRLTLPTEELVLDDIILLSAGDQICADAVLKEGCAEVNESLLTGESDPVLKRPGDPLLSGSFLASGRCSARLEKVGGDSYAAGIARAAKGRRTSRSEMMRSLDRLLRFIGVAIVPLGTVLFYKQYVLLHTSLPYAVSSTVAAMVGMIPEGLYLLVSVALAVSVANLARRRTLVHELSCIEHLARVDILCLDKTGTLTQGKMEVSRLLPLSIPAHRAEELLGAFVHASASDNATAQALKARFAPPEVPWSPVREVFFSSERKWSALVLPEEESYLLGAPEGLLGPDWARYAPGLEEAAAAGQRVLLLARGRQVLAGDKLTARPEPLAFLFLSDQLRPDASETLAYFREQGVTVKVISGDHAASVAHIAQRAGVSGAERWLDLSTLPPDADLELLAEQYTVFGRVTPQQKQQLLHALQRRGHAVAMLGDGVNDVLALKDADCSIAMAAGSDAAQQVSHLVLLDSNFSALPQVVREGRRVINNIARSASLFLVKNIFSFLASAILLVLPLLYPLRPAQVSLVSGLLIGVPSFLLTFEPSYERIRGHFLRSVFVNALPGGLADVCAIFACVWAGSAMALPMEQISTVCTLLLSLNGFLVLVLLCRPFTPYRGLVLGLILAAFTGAVLLFFPWFQLTPLTRDGWNLLGLLAPPTALVLLGLTFLCRRFRPWLLRLFRSAAHRSAPRPENTL</sequence>
<accession>A0ABR7HSF9</accession>
<dbReference type="SFLD" id="SFLDG00002">
    <property type="entry name" value="C1.7:_P-type_atpase_like"/>
    <property type="match status" value="1"/>
</dbReference>